<evidence type="ECO:0000313" key="3">
    <source>
        <dbReference type="Proteomes" id="UP000054549"/>
    </source>
</evidence>
<evidence type="ECO:0000256" key="1">
    <source>
        <dbReference type="SAM" id="MobiDB-lite"/>
    </source>
</evidence>
<name>A0A0C2W6I0_AMAMK</name>
<feature type="region of interest" description="Disordered" evidence="1">
    <location>
        <begin position="306"/>
        <end position="336"/>
    </location>
</feature>
<dbReference type="Proteomes" id="UP000054549">
    <property type="component" value="Unassembled WGS sequence"/>
</dbReference>
<proteinExistence type="predicted"/>
<accession>A0A0C2W6I0</accession>
<feature type="compositionally biased region" description="Acidic residues" evidence="1">
    <location>
        <begin position="314"/>
        <end position="336"/>
    </location>
</feature>
<dbReference type="HOGENOM" id="CLU_047287_0_0_1"/>
<organism evidence="2 3">
    <name type="scientific">Amanita muscaria (strain Koide BX008)</name>
    <dbReference type="NCBI Taxonomy" id="946122"/>
    <lineage>
        <taxon>Eukaryota</taxon>
        <taxon>Fungi</taxon>
        <taxon>Dikarya</taxon>
        <taxon>Basidiomycota</taxon>
        <taxon>Agaricomycotina</taxon>
        <taxon>Agaricomycetes</taxon>
        <taxon>Agaricomycetidae</taxon>
        <taxon>Agaricales</taxon>
        <taxon>Pluteineae</taxon>
        <taxon>Amanitaceae</taxon>
        <taxon>Amanita</taxon>
    </lineage>
</organism>
<protein>
    <submittedName>
        <fullName evidence="2">Uncharacterized protein</fullName>
    </submittedName>
</protein>
<dbReference type="AlphaFoldDB" id="A0A0C2W6I0"/>
<keyword evidence="3" id="KW-1185">Reference proteome</keyword>
<reference evidence="2 3" key="1">
    <citation type="submission" date="2014-04" db="EMBL/GenBank/DDBJ databases">
        <title>Evolutionary Origins and Diversification of the Mycorrhizal Mutualists.</title>
        <authorList>
            <consortium name="DOE Joint Genome Institute"/>
            <consortium name="Mycorrhizal Genomics Consortium"/>
            <person name="Kohler A."/>
            <person name="Kuo A."/>
            <person name="Nagy L.G."/>
            <person name="Floudas D."/>
            <person name="Copeland A."/>
            <person name="Barry K.W."/>
            <person name="Cichocki N."/>
            <person name="Veneault-Fourrey C."/>
            <person name="LaButti K."/>
            <person name="Lindquist E.A."/>
            <person name="Lipzen A."/>
            <person name="Lundell T."/>
            <person name="Morin E."/>
            <person name="Murat C."/>
            <person name="Riley R."/>
            <person name="Ohm R."/>
            <person name="Sun H."/>
            <person name="Tunlid A."/>
            <person name="Henrissat B."/>
            <person name="Grigoriev I.V."/>
            <person name="Hibbett D.S."/>
            <person name="Martin F."/>
        </authorList>
    </citation>
    <scope>NUCLEOTIDE SEQUENCE [LARGE SCALE GENOMIC DNA]</scope>
    <source>
        <strain evidence="2 3">Koide BX008</strain>
    </source>
</reference>
<dbReference type="OrthoDB" id="2669721at2759"/>
<sequence>WTHYCKLVCGIRLINQRSITPNEIELADRMLIEWEMEFEHRYYGREFRRLHFIRPCVHVIAHGARETVRCGPLNLLAQWALENTIGNLKREIHLHSNPYINLAECGVLRAQMNALKILIPYLDRKRKAKQGSVDIGDGYILLRARDRYSREVSEAEANAIQDFLFRSGDLSEATGTQKVQKWARLQLPNGQAARSVWKEDRMKRVRFSRNIKEHVFGIKTALALVSVYGEPDQELLEQSHGTLRVLEYYGNNALQVIDAKCIQSVVAMVPFPVTQAELDQHIYDNHFFVGKKFSIKFTLSRNEGDNIAERINTEESDEQESDSDDEEENDYDDDLY</sequence>
<feature type="non-terminal residue" evidence="2">
    <location>
        <position position="1"/>
    </location>
</feature>
<dbReference type="STRING" id="946122.A0A0C2W6I0"/>
<evidence type="ECO:0000313" key="2">
    <source>
        <dbReference type="EMBL" id="KIL56752.1"/>
    </source>
</evidence>
<dbReference type="InParanoid" id="A0A0C2W6I0"/>
<dbReference type="EMBL" id="KN818402">
    <property type="protein sequence ID" value="KIL56752.1"/>
    <property type="molecule type" value="Genomic_DNA"/>
</dbReference>
<gene>
    <name evidence="2" type="ORF">M378DRAFT_88875</name>
</gene>